<keyword evidence="1" id="KW-1133">Transmembrane helix</keyword>
<reference evidence="2 3" key="1">
    <citation type="submission" date="2017-05" db="EMBL/GenBank/DDBJ databases">
        <authorList>
            <person name="Varghese N."/>
            <person name="Submissions S."/>
        </authorList>
    </citation>
    <scope>NUCLEOTIDE SEQUENCE [LARGE SCALE GENOMIC DNA]</scope>
    <source>
        <strain evidence="2 3">MACB1020</strain>
    </source>
</reference>
<comment type="caution">
    <text evidence="2">The sequence shown here is derived from an EMBL/GenBank/DDBJ whole genome shotgun (WGS) entry which is preliminary data.</text>
</comment>
<keyword evidence="3" id="KW-1185">Reference proteome</keyword>
<evidence type="ECO:0000256" key="1">
    <source>
        <dbReference type="SAM" id="Phobius"/>
    </source>
</evidence>
<dbReference type="RefSeq" id="WP_015908739.1">
    <property type="nucleotide sequence ID" value="NZ_FUZJ01000001.1"/>
</dbReference>
<organism evidence="2 3">
    <name type="scientific">Caldicellulosiruptor bescii</name>
    <name type="common">Anaerocellum thermophilum</name>
    <dbReference type="NCBI Taxonomy" id="31899"/>
    <lineage>
        <taxon>Bacteria</taxon>
        <taxon>Bacillati</taxon>
        <taxon>Bacillota</taxon>
        <taxon>Bacillota incertae sedis</taxon>
        <taxon>Caldicellulosiruptorales</taxon>
        <taxon>Caldicellulosiruptoraceae</taxon>
        <taxon>Caldicellulosiruptor</taxon>
    </lineage>
</organism>
<gene>
    <name evidence="2" type="ORF">SAMN05216240_0621</name>
</gene>
<protein>
    <submittedName>
        <fullName evidence="2">Uncharacterized protein</fullName>
    </submittedName>
</protein>
<accession>A0ABY1S6A4</accession>
<dbReference type="EMBL" id="FXXC01000001">
    <property type="protein sequence ID" value="SMR91732.1"/>
    <property type="molecule type" value="Genomic_DNA"/>
</dbReference>
<sequence>MNIYVVAIVAIVAVAIVAVVGLVCRSPDDTQLKINSRIIVMLVDKKKNR</sequence>
<name>A0ABY1S6A4_CALBS</name>
<proteinExistence type="predicted"/>
<keyword evidence="1" id="KW-0472">Membrane</keyword>
<evidence type="ECO:0000313" key="2">
    <source>
        <dbReference type="EMBL" id="SMR91732.1"/>
    </source>
</evidence>
<feature type="transmembrane region" description="Helical" evidence="1">
    <location>
        <begin position="6"/>
        <end position="24"/>
    </location>
</feature>
<evidence type="ECO:0000313" key="3">
    <source>
        <dbReference type="Proteomes" id="UP000196803"/>
    </source>
</evidence>
<keyword evidence="1" id="KW-0812">Transmembrane</keyword>
<dbReference type="Proteomes" id="UP000196803">
    <property type="component" value="Unassembled WGS sequence"/>
</dbReference>
<dbReference type="GeneID" id="43367473"/>